<accession>A0ABS8T2B8</accession>
<evidence type="ECO:0000313" key="1">
    <source>
        <dbReference type="EMBL" id="MCD7465487.1"/>
    </source>
</evidence>
<comment type="caution">
    <text evidence="1">The sequence shown here is derived from an EMBL/GenBank/DDBJ whole genome shotgun (WGS) entry which is preliminary data.</text>
</comment>
<proteinExistence type="predicted"/>
<dbReference type="Proteomes" id="UP000823775">
    <property type="component" value="Unassembled WGS sequence"/>
</dbReference>
<dbReference type="EMBL" id="JACEIK010001052">
    <property type="protein sequence ID" value="MCD7465487.1"/>
    <property type="molecule type" value="Genomic_DNA"/>
</dbReference>
<keyword evidence="2" id="KW-1185">Reference proteome</keyword>
<reference evidence="1 2" key="1">
    <citation type="journal article" date="2021" name="BMC Genomics">
        <title>Datura genome reveals duplications of psychoactive alkaloid biosynthetic genes and high mutation rate following tissue culture.</title>
        <authorList>
            <person name="Rajewski A."/>
            <person name="Carter-House D."/>
            <person name="Stajich J."/>
            <person name="Litt A."/>
        </authorList>
    </citation>
    <scope>NUCLEOTIDE SEQUENCE [LARGE SCALE GENOMIC DNA]</scope>
    <source>
        <strain evidence="1">AR-01</strain>
    </source>
</reference>
<organism evidence="1 2">
    <name type="scientific">Datura stramonium</name>
    <name type="common">Jimsonweed</name>
    <name type="synonym">Common thornapple</name>
    <dbReference type="NCBI Taxonomy" id="4076"/>
    <lineage>
        <taxon>Eukaryota</taxon>
        <taxon>Viridiplantae</taxon>
        <taxon>Streptophyta</taxon>
        <taxon>Embryophyta</taxon>
        <taxon>Tracheophyta</taxon>
        <taxon>Spermatophyta</taxon>
        <taxon>Magnoliopsida</taxon>
        <taxon>eudicotyledons</taxon>
        <taxon>Gunneridae</taxon>
        <taxon>Pentapetalae</taxon>
        <taxon>asterids</taxon>
        <taxon>lamiids</taxon>
        <taxon>Solanales</taxon>
        <taxon>Solanaceae</taxon>
        <taxon>Solanoideae</taxon>
        <taxon>Datureae</taxon>
        <taxon>Datura</taxon>
    </lineage>
</organism>
<evidence type="ECO:0000313" key="2">
    <source>
        <dbReference type="Proteomes" id="UP000823775"/>
    </source>
</evidence>
<gene>
    <name evidence="1" type="ORF">HAX54_001409</name>
</gene>
<sequence length="227" mass="25629">MHSLVVRVIPCPKARAAGTNTFFLDYMRLPMAGSWTQVQRSPCLLGKEERQKQIITVDHTRTQIMLQLTVDIKWAGQARPWWSSSLLEKLYTPAIEYNQCITVAPSHKCHPITLEQKAIFVVSSELTTRKNIRMILGSASGFLVNPHWHRHESYSPVSGNMMVTACDLVGSCNVCLGLVAAISVSMHGTYHCSDMLDATHSPVRIWWSISTIGDIWSWFDRIENRSS</sequence>
<name>A0ABS8T2B8_DATST</name>
<protein>
    <submittedName>
        <fullName evidence="1">Uncharacterized protein</fullName>
    </submittedName>
</protein>